<gene>
    <name evidence="2" type="ORF">ElyMa_001186700</name>
</gene>
<keyword evidence="3" id="KW-1185">Reference proteome</keyword>
<evidence type="ECO:0000313" key="2">
    <source>
        <dbReference type="EMBL" id="GFS04897.1"/>
    </source>
</evidence>
<organism evidence="2 3">
    <name type="scientific">Elysia marginata</name>
    <dbReference type="NCBI Taxonomy" id="1093978"/>
    <lineage>
        <taxon>Eukaryota</taxon>
        <taxon>Metazoa</taxon>
        <taxon>Spiralia</taxon>
        <taxon>Lophotrochozoa</taxon>
        <taxon>Mollusca</taxon>
        <taxon>Gastropoda</taxon>
        <taxon>Heterobranchia</taxon>
        <taxon>Euthyneura</taxon>
        <taxon>Panpulmonata</taxon>
        <taxon>Sacoglossa</taxon>
        <taxon>Placobranchoidea</taxon>
        <taxon>Plakobranchidae</taxon>
        <taxon>Elysia</taxon>
    </lineage>
</organism>
<evidence type="ECO:0000313" key="3">
    <source>
        <dbReference type="Proteomes" id="UP000762676"/>
    </source>
</evidence>
<protein>
    <recommendedName>
        <fullName evidence="4">IBB domain-containing protein</fullName>
    </recommendedName>
</protein>
<dbReference type="Proteomes" id="UP000762676">
    <property type="component" value="Unassembled WGS sequence"/>
</dbReference>
<reference evidence="2 3" key="1">
    <citation type="journal article" date="2021" name="Elife">
        <title>Chloroplast acquisition without the gene transfer in kleptoplastic sea slugs, Plakobranchus ocellatus.</title>
        <authorList>
            <person name="Maeda T."/>
            <person name="Takahashi S."/>
            <person name="Yoshida T."/>
            <person name="Shimamura S."/>
            <person name="Takaki Y."/>
            <person name="Nagai Y."/>
            <person name="Toyoda A."/>
            <person name="Suzuki Y."/>
            <person name="Arimoto A."/>
            <person name="Ishii H."/>
            <person name="Satoh N."/>
            <person name="Nishiyama T."/>
            <person name="Hasebe M."/>
            <person name="Maruyama T."/>
            <person name="Minagawa J."/>
            <person name="Obokata J."/>
            <person name="Shigenobu S."/>
        </authorList>
    </citation>
    <scope>NUCLEOTIDE SEQUENCE [LARGE SCALE GENOMIC DNA]</scope>
</reference>
<name>A0AAV4I5W6_9GAST</name>
<feature type="region of interest" description="Disordered" evidence="1">
    <location>
        <begin position="1"/>
        <end position="113"/>
    </location>
</feature>
<dbReference type="EMBL" id="BMAT01002333">
    <property type="protein sequence ID" value="GFS04897.1"/>
    <property type="molecule type" value="Genomic_DNA"/>
</dbReference>
<evidence type="ECO:0000256" key="1">
    <source>
        <dbReference type="SAM" id="MobiDB-lite"/>
    </source>
</evidence>
<sequence length="113" mass="12903">MAENPKRLKRVEERMENSVSLSKTQRSSCIRLQEEDEEGGGGRGERGRRRRRRRRRRRKGEEGGGGGKLRLKADIGKEIKKRQINADRSRIRELEPLDGHGSTAAGSDHMPGW</sequence>
<evidence type="ECO:0008006" key="4">
    <source>
        <dbReference type="Google" id="ProtNLM"/>
    </source>
</evidence>
<feature type="compositionally biased region" description="Basic residues" evidence="1">
    <location>
        <begin position="46"/>
        <end position="58"/>
    </location>
</feature>
<feature type="compositionally biased region" description="Basic and acidic residues" evidence="1">
    <location>
        <begin position="1"/>
        <end position="16"/>
    </location>
</feature>
<accession>A0AAV4I5W6</accession>
<feature type="compositionally biased region" description="Basic and acidic residues" evidence="1">
    <location>
        <begin position="84"/>
        <end position="98"/>
    </location>
</feature>
<dbReference type="AlphaFoldDB" id="A0AAV4I5W6"/>
<proteinExistence type="predicted"/>
<feature type="compositionally biased region" description="Polar residues" evidence="1">
    <location>
        <begin position="17"/>
        <end position="30"/>
    </location>
</feature>
<comment type="caution">
    <text evidence="2">The sequence shown here is derived from an EMBL/GenBank/DDBJ whole genome shotgun (WGS) entry which is preliminary data.</text>
</comment>